<dbReference type="EMBL" id="CAJNOJ010000460">
    <property type="protein sequence ID" value="CAF1456296.1"/>
    <property type="molecule type" value="Genomic_DNA"/>
</dbReference>
<evidence type="ECO:0000313" key="2">
    <source>
        <dbReference type="Proteomes" id="UP000663852"/>
    </source>
</evidence>
<dbReference type="OrthoDB" id="10029851at2759"/>
<dbReference type="Proteomes" id="UP000663852">
    <property type="component" value="Unassembled WGS sequence"/>
</dbReference>
<sequence>MYLSSQVFRYVLINDSTVQQSAWKHFQALYFLSQVTGKSGYPARSIARKDEFPPADDWFPSPTNSSLQYKGDTSSDEIVGHQFIYPLVYDYLCQDAQQCSQAYEILINITDHIITHDWYLIGENHTHTTWGIWNPREINNNSFYQETRGLNSLQILSFLFQAYRLTKNDQYLDRIDELIQFYQYDVNLINQKMIAVCDIDYSDDELEYLSYFNIVYAFYRIKSSKTPSERAMKLIEHFKEYILIGIELSHKYKRMDKSPFYNWIYCYVLNQLNSSNSDCDSLISDGVWYLQRLPLELVNWQQYNSMRMDIEINQLAACLTDELYSRKVLPPDERIVHLWNGSPFRLDTGNPFYEEDPTIFLISYWGMRFYNFLEN</sequence>
<name>A0A815Q1T2_ADIRI</name>
<accession>A0A815Q1T2</accession>
<proteinExistence type="predicted"/>
<organism evidence="1 2">
    <name type="scientific">Adineta ricciae</name>
    <name type="common">Rotifer</name>
    <dbReference type="NCBI Taxonomy" id="249248"/>
    <lineage>
        <taxon>Eukaryota</taxon>
        <taxon>Metazoa</taxon>
        <taxon>Spiralia</taxon>
        <taxon>Gnathifera</taxon>
        <taxon>Rotifera</taxon>
        <taxon>Eurotatoria</taxon>
        <taxon>Bdelloidea</taxon>
        <taxon>Adinetida</taxon>
        <taxon>Adinetidae</taxon>
        <taxon>Adineta</taxon>
    </lineage>
</organism>
<reference evidence="1" key="1">
    <citation type="submission" date="2021-02" db="EMBL/GenBank/DDBJ databases">
        <authorList>
            <person name="Nowell W R."/>
        </authorList>
    </citation>
    <scope>NUCLEOTIDE SEQUENCE</scope>
</reference>
<comment type="caution">
    <text evidence="1">The sequence shown here is derived from an EMBL/GenBank/DDBJ whole genome shotgun (WGS) entry which is preliminary data.</text>
</comment>
<evidence type="ECO:0000313" key="1">
    <source>
        <dbReference type="EMBL" id="CAF1456296.1"/>
    </source>
</evidence>
<gene>
    <name evidence="1" type="ORF">EDS130_LOCUS39852</name>
</gene>
<protein>
    <submittedName>
        <fullName evidence="1">Uncharacterized protein</fullName>
    </submittedName>
</protein>
<dbReference type="AlphaFoldDB" id="A0A815Q1T2"/>